<keyword evidence="1" id="KW-0479">Metal-binding</keyword>
<evidence type="ECO:0000313" key="8">
    <source>
        <dbReference type="EMBL" id="CAD5324837.1"/>
    </source>
</evidence>
<keyword evidence="2 4" id="KW-0863">Zinc-finger</keyword>
<dbReference type="Proteomes" id="UP000516314">
    <property type="component" value="Chromosome 3"/>
</dbReference>
<protein>
    <submittedName>
        <fullName evidence="8">(thale cress) hypothetical protein</fullName>
    </submittedName>
</protein>
<name>A0A7G2ERG5_ARATH</name>
<evidence type="ECO:0000256" key="6">
    <source>
        <dbReference type="SAM" id="Phobius"/>
    </source>
</evidence>
<dbReference type="InterPro" id="IPR010666">
    <property type="entry name" value="Znf_GRF"/>
</dbReference>
<evidence type="ECO:0000256" key="3">
    <source>
        <dbReference type="ARBA" id="ARBA00022833"/>
    </source>
</evidence>
<dbReference type="Pfam" id="PF25464">
    <property type="entry name" value="DUF7900"/>
    <property type="match status" value="1"/>
</dbReference>
<dbReference type="PROSITE" id="PS51999">
    <property type="entry name" value="ZF_GRF"/>
    <property type="match status" value="1"/>
</dbReference>
<dbReference type="Pfam" id="PF06839">
    <property type="entry name" value="Zn_ribbon_GRF"/>
    <property type="match status" value="1"/>
</dbReference>
<keyword evidence="6" id="KW-0812">Transmembrane</keyword>
<keyword evidence="3" id="KW-0862">Zinc</keyword>
<sequence>MMSQSSGSDANSISRSWGPLCNCGRATTVTKSWTNENPGRKFFRCGTHGFINWADEEKPFGWQKESLLEARDEIRQLKESLRSMKEQLPSGSGSATNEDMKKHKEEKNKLEEEKKKLEKEKKQLEEEKKQLEEEKKQLEFEVMGANEREKVIRQLIVLSWGCFTVVIAMCLGMGKK</sequence>
<keyword evidence="6" id="KW-0472">Membrane</keyword>
<feature type="transmembrane region" description="Helical" evidence="6">
    <location>
        <begin position="155"/>
        <end position="174"/>
    </location>
</feature>
<dbReference type="EMBL" id="LR881468">
    <property type="protein sequence ID" value="CAD5324837.1"/>
    <property type="molecule type" value="Genomic_DNA"/>
</dbReference>
<feature type="domain" description="GRF-type" evidence="7">
    <location>
        <begin position="21"/>
        <end position="66"/>
    </location>
</feature>
<proteinExistence type="predicted"/>
<evidence type="ECO:0000256" key="1">
    <source>
        <dbReference type="ARBA" id="ARBA00022723"/>
    </source>
</evidence>
<dbReference type="InterPro" id="IPR057222">
    <property type="entry name" value="DUF7900"/>
</dbReference>
<dbReference type="GO" id="GO:0008270">
    <property type="term" value="F:zinc ion binding"/>
    <property type="evidence" value="ECO:0007669"/>
    <property type="project" value="UniProtKB-KW"/>
</dbReference>
<gene>
    <name evidence="8" type="ORF">AT9943_LOCUS12716</name>
</gene>
<feature type="compositionally biased region" description="Basic and acidic residues" evidence="5">
    <location>
        <begin position="98"/>
        <end position="137"/>
    </location>
</feature>
<evidence type="ECO:0000256" key="4">
    <source>
        <dbReference type="PROSITE-ProRule" id="PRU01343"/>
    </source>
</evidence>
<evidence type="ECO:0000256" key="5">
    <source>
        <dbReference type="SAM" id="MobiDB-lite"/>
    </source>
</evidence>
<organism evidence="8 9">
    <name type="scientific">Arabidopsis thaliana</name>
    <name type="common">Mouse-ear cress</name>
    <dbReference type="NCBI Taxonomy" id="3702"/>
    <lineage>
        <taxon>Eukaryota</taxon>
        <taxon>Viridiplantae</taxon>
        <taxon>Streptophyta</taxon>
        <taxon>Embryophyta</taxon>
        <taxon>Tracheophyta</taxon>
        <taxon>Spermatophyta</taxon>
        <taxon>Magnoliopsida</taxon>
        <taxon>eudicotyledons</taxon>
        <taxon>Gunneridae</taxon>
        <taxon>Pentapetalae</taxon>
        <taxon>rosids</taxon>
        <taxon>malvids</taxon>
        <taxon>Brassicales</taxon>
        <taxon>Brassicaceae</taxon>
        <taxon>Camelineae</taxon>
        <taxon>Arabidopsis</taxon>
    </lineage>
</organism>
<reference evidence="8 9" key="1">
    <citation type="submission" date="2020-09" db="EMBL/GenBank/DDBJ databases">
        <authorList>
            <person name="Ashkenazy H."/>
        </authorList>
    </citation>
    <scope>NUCLEOTIDE SEQUENCE [LARGE SCALE GENOMIC DNA]</scope>
    <source>
        <strain evidence="9">cv. Cdm-0</strain>
    </source>
</reference>
<dbReference type="AlphaFoldDB" id="A0A7G2ERG5"/>
<evidence type="ECO:0000313" key="9">
    <source>
        <dbReference type="Proteomes" id="UP000516314"/>
    </source>
</evidence>
<dbReference type="PANTHER" id="PTHR33248">
    <property type="entry name" value="ZINC ION-BINDING PROTEIN"/>
    <property type="match status" value="1"/>
</dbReference>
<accession>A0A7G2ERG5</accession>
<keyword evidence="6" id="KW-1133">Transmembrane helix</keyword>
<evidence type="ECO:0000256" key="2">
    <source>
        <dbReference type="ARBA" id="ARBA00022771"/>
    </source>
</evidence>
<evidence type="ECO:0000259" key="7">
    <source>
        <dbReference type="PROSITE" id="PS51999"/>
    </source>
</evidence>
<feature type="region of interest" description="Disordered" evidence="5">
    <location>
        <begin position="79"/>
        <end position="137"/>
    </location>
</feature>